<dbReference type="Proteomes" id="UP000006591">
    <property type="component" value="Chromosome 8"/>
</dbReference>
<reference evidence="2" key="1">
    <citation type="submission" date="2015-04" db="UniProtKB">
        <authorList>
            <consortium name="EnsemblPlants"/>
        </authorList>
    </citation>
    <scope>IDENTIFICATION</scope>
    <source>
        <strain evidence="2">SL10</strain>
    </source>
</reference>
<accession>A0A0E0I6Y6</accession>
<feature type="region of interest" description="Disordered" evidence="1">
    <location>
        <begin position="52"/>
        <end position="96"/>
    </location>
</feature>
<evidence type="ECO:0000313" key="3">
    <source>
        <dbReference type="Proteomes" id="UP000006591"/>
    </source>
</evidence>
<protein>
    <submittedName>
        <fullName evidence="2">Uncharacterized protein</fullName>
    </submittedName>
</protein>
<dbReference type="AlphaFoldDB" id="A0A0E0I6Y6"/>
<keyword evidence="3" id="KW-1185">Reference proteome</keyword>
<name>A0A0E0I6Y6_ORYNI</name>
<proteinExistence type="predicted"/>
<feature type="region of interest" description="Disordered" evidence="1">
    <location>
        <begin position="124"/>
        <end position="157"/>
    </location>
</feature>
<feature type="compositionally biased region" description="Basic residues" evidence="1">
    <location>
        <begin position="130"/>
        <end position="143"/>
    </location>
</feature>
<dbReference type="Gramene" id="ONIVA08G02120.1">
    <property type="protein sequence ID" value="ONIVA08G02120.1"/>
    <property type="gene ID" value="ONIVA08G02120"/>
</dbReference>
<sequence length="176" mass="19948">MWCAVEVEGIEQHFDLRFGFYRTLQPTLLCWGPPVNLSFSFLLLLLPPVSSSSSEEERGRRGSGGGKVATPAAGSVPERRAPGEVVGQRRRWERRPERRRQGLAFGRYGRWRWERGEMGEIGLPEGGHHSGARKRIEKLRGRRSTVGGDGQTWEEREEEELKALMWGGEDDLAGYL</sequence>
<evidence type="ECO:0000313" key="2">
    <source>
        <dbReference type="EnsemblPlants" id="ONIVA08G02120.1"/>
    </source>
</evidence>
<organism evidence="2">
    <name type="scientific">Oryza nivara</name>
    <name type="common">Indian wild rice</name>
    <name type="synonym">Oryza sativa f. spontanea</name>
    <dbReference type="NCBI Taxonomy" id="4536"/>
    <lineage>
        <taxon>Eukaryota</taxon>
        <taxon>Viridiplantae</taxon>
        <taxon>Streptophyta</taxon>
        <taxon>Embryophyta</taxon>
        <taxon>Tracheophyta</taxon>
        <taxon>Spermatophyta</taxon>
        <taxon>Magnoliopsida</taxon>
        <taxon>Liliopsida</taxon>
        <taxon>Poales</taxon>
        <taxon>Poaceae</taxon>
        <taxon>BOP clade</taxon>
        <taxon>Oryzoideae</taxon>
        <taxon>Oryzeae</taxon>
        <taxon>Oryzinae</taxon>
        <taxon>Oryza</taxon>
    </lineage>
</organism>
<evidence type="ECO:0000256" key="1">
    <source>
        <dbReference type="SAM" id="MobiDB-lite"/>
    </source>
</evidence>
<dbReference type="EnsemblPlants" id="ONIVA08G02120.1">
    <property type="protein sequence ID" value="ONIVA08G02120.1"/>
    <property type="gene ID" value="ONIVA08G02120"/>
</dbReference>
<dbReference type="HOGENOM" id="CLU_1527595_0_0_1"/>
<reference evidence="2" key="2">
    <citation type="submission" date="2018-04" db="EMBL/GenBank/DDBJ databases">
        <title>OnivRS2 (Oryza nivara Reference Sequence Version 2).</title>
        <authorList>
            <person name="Zhang J."/>
            <person name="Kudrna D."/>
            <person name="Lee S."/>
            <person name="Talag J."/>
            <person name="Rajasekar S."/>
            <person name="Welchert J."/>
            <person name="Hsing Y.-I."/>
            <person name="Wing R.A."/>
        </authorList>
    </citation>
    <scope>NUCLEOTIDE SEQUENCE [LARGE SCALE GENOMIC DNA]</scope>
    <source>
        <strain evidence="2">SL10</strain>
    </source>
</reference>